<feature type="domain" description="Bulb-type lectin" evidence="14">
    <location>
        <begin position="27"/>
        <end position="148"/>
    </location>
</feature>
<dbReference type="InterPro" id="IPR024171">
    <property type="entry name" value="SRK-like_kinase"/>
</dbReference>
<gene>
    <name evidence="16" type="ORF">DH2020_005809</name>
</gene>
<dbReference type="EMBL" id="JABTTQ020000004">
    <property type="protein sequence ID" value="KAK6158495.1"/>
    <property type="molecule type" value="Genomic_DNA"/>
</dbReference>
<keyword evidence="6 11" id="KW-0547">Nucleotide-binding</keyword>
<dbReference type="PROSITE" id="PS50927">
    <property type="entry name" value="BULB_LECTIN"/>
    <property type="match status" value="1"/>
</dbReference>
<comment type="caution">
    <text evidence="16">The sequence shown here is derived from an EMBL/GenBank/DDBJ whole genome shotgun (WGS) entry which is preliminary data.</text>
</comment>
<evidence type="ECO:0000256" key="8">
    <source>
        <dbReference type="ARBA" id="ARBA00022840"/>
    </source>
</evidence>
<dbReference type="InterPro" id="IPR003609">
    <property type="entry name" value="Pan_app"/>
</dbReference>
<keyword evidence="5 12" id="KW-0732">Signal</keyword>
<evidence type="ECO:0000259" key="14">
    <source>
        <dbReference type="PROSITE" id="PS50927"/>
    </source>
</evidence>
<dbReference type="PROSITE" id="PS50011">
    <property type="entry name" value="PROTEIN_KINASE_DOM"/>
    <property type="match status" value="1"/>
</dbReference>
<dbReference type="InterPro" id="IPR011009">
    <property type="entry name" value="Kinase-like_dom_sf"/>
</dbReference>
<dbReference type="PANTHER" id="PTHR27002:SF1082">
    <property type="entry name" value="OS06G0693000 PROTEIN"/>
    <property type="match status" value="1"/>
</dbReference>
<evidence type="ECO:0000256" key="2">
    <source>
        <dbReference type="ARBA" id="ARBA00022475"/>
    </source>
</evidence>
<evidence type="ECO:0000256" key="1">
    <source>
        <dbReference type="ARBA" id="ARBA00004251"/>
    </source>
</evidence>
<keyword evidence="7 11" id="KW-0418">Kinase</keyword>
<dbReference type="Pfam" id="PF07714">
    <property type="entry name" value="PK_Tyr_Ser-Thr"/>
    <property type="match status" value="1"/>
</dbReference>
<comment type="catalytic activity">
    <reaction evidence="11">
        <text>L-seryl-[protein] + ATP = O-phospho-L-seryl-[protein] + ADP + H(+)</text>
        <dbReference type="Rhea" id="RHEA:17989"/>
        <dbReference type="Rhea" id="RHEA-COMP:9863"/>
        <dbReference type="Rhea" id="RHEA-COMP:11604"/>
        <dbReference type="ChEBI" id="CHEBI:15378"/>
        <dbReference type="ChEBI" id="CHEBI:29999"/>
        <dbReference type="ChEBI" id="CHEBI:30616"/>
        <dbReference type="ChEBI" id="CHEBI:83421"/>
        <dbReference type="ChEBI" id="CHEBI:456216"/>
        <dbReference type="EC" id="2.7.11.1"/>
    </reaction>
</comment>
<dbReference type="InterPro" id="IPR001480">
    <property type="entry name" value="Bulb-type_lectin_dom"/>
</dbReference>
<accession>A0ABR0XH82</accession>
<dbReference type="Pfam" id="PF01453">
    <property type="entry name" value="B_lectin"/>
    <property type="match status" value="1"/>
</dbReference>
<feature type="domain" description="Protein kinase" evidence="13">
    <location>
        <begin position="424"/>
        <end position="703"/>
    </location>
</feature>
<keyword evidence="10" id="KW-0325">Glycoprotein</keyword>
<keyword evidence="4 11" id="KW-0808">Transferase</keyword>
<dbReference type="SUPFAM" id="SSF56112">
    <property type="entry name" value="Protein kinase-like (PK-like)"/>
    <property type="match status" value="1"/>
</dbReference>
<feature type="signal peptide" evidence="12">
    <location>
        <begin position="1"/>
        <end position="26"/>
    </location>
</feature>
<dbReference type="Proteomes" id="UP001318860">
    <property type="component" value="Unassembled WGS sequence"/>
</dbReference>
<feature type="chain" id="PRO_5046654706" description="Receptor-like serine/threonine-protein kinase" evidence="12">
    <location>
        <begin position="27"/>
        <end position="734"/>
    </location>
</feature>
<evidence type="ECO:0000256" key="4">
    <source>
        <dbReference type="ARBA" id="ARBA00022679"/>
    </source>
</evidence>
<evidence type="ECO:0000256" key="10">
    <source>
        <dbReference type="ARBA" id="ARBA00023180"/>
    </source>
</evidence>
<comment type="subcellular location">
    <subcellularLocation>
        <location evidence="1">Cell membrane</location>
        <topology evidence="1">Single-pass type I membrane protein</topology>
    </subcellularLocation>
</comment>
<reference evidence="16 17" key="1">
    <citation type="journal article" date="2021" name="Comput. Struct. Biotechnol. J.">
        <title>De novo genome assembly of the potent medicinal plant Rehmannia glutinosa using nanopore technology.</title>
        <authorList>
            <person name="Ma L."/>
            <person name="Dong C."/>
            <person name="Song C."/>
            <person name="Wang X."/>
            <person name="Zheng X."/>
            <person name="Niu Y."/>
            <person name="Chen S."/>
            <person name="Feng W."/>
        </authorList>
    </citation>
    <scope>NUCLEOTIDE SEQUENCE [LARGE SCALE GENOMIC DNA]</scope>
    <source>
        <strain evidence="16">DH-2019</strain>
    </source>
</reference>
<dbReference type="PROSITE" id="PS00108">
    <property type="entry name" value="PROTEIN_KINASE_ST"/>
    <property type="match status" value="1"/>
</dbReference>
<evidence type="ECO:0000313" key="17">
    <source>
        <dbReference type="Proteomes" id="UP001318860"/>
    </source>
</evidence>
<evidence type="ECO:0000256" key="7">
    <source>
        <dbReference type="ARBA" id="ARBA00022777"/>
    </source>
</evidence>
<evidence type="ECO:0000256" key="5">
    <source>
        <dbReference type="ARBA" id="ARBA00022729"/>
    </source>
</evidence>
<dbReference type="SMART" id="SM00108">
    <property type="entry name" value="B_lectin"/>
    <property type="match status" value="1"/>
</dbReference>
<proteinExistence type="inferred from homology"/>
<dbReference type="SUPFAM" id="SSF51110">
    <property type="entry name" value="alpha-D-mannose-specific plant lectins"/>
    <property type="match status" value="1"/>
</dbReference>
<dbReference type="SMART" id="SM00220">
    <property type="entry name" value="S_TKc"/>
    <property type="match status" value="1"/>
</dbReference>
<comment type="similarity">
    <text evidence="11">Belongs to the protein kinase superfamily. Ser/Thr protein kinase family.</text>
</comment>
<organism evidence="16 17">
    <name type="scientific">Rehmannia glutinosa</name>
    <name type="common">Chinese foxglove</name>
    <dbReference type="NCBI Taxonomy" id="99300"/>
    <lineage>
        <taxon>Eukaryota</taxon>
        <taxon>Viridiplantae</taxon>
        <taxon>Streptophyta</taxon>
        <taxon>Embryophyta</taxon>
        <taxon>Tracheophyta</taxon>
        <taxon>Spermatophyta</taxon>
        <taxon>Magnoliopsida</taxon>
        <taxon>eudicotyledons</taxon>
        <taxon>Gunneridae</taxon>
        <taxon>Pentapetalae</taxon>
        <taxon>asterids</taxon>
        <taxon>lamiids</taxon>
        <taxon>Lamiales</taxon>
        <taxon>Orobanchaceae</taxon>
        <taxon>Rehmannieae</taxon>
        <taxon>Rehmannia</taxon>
    </lineage>
</organism>
<evidence type="ECO:0000313" key="16">
    <source>
        <dbReference type="EMBL" id="KAK6158495.1"/>
    </source>
</evidence>
<keyword evidence="2" id="KW-1003">Cell membrane</keyword>
<evidence type="ECO:0000256" key="12">
    <source>
        <dbReference type="SAM" id="SignalP"/>
    </source>
</evidence>
<dbReference type="PIRSF" id="PIRSF000641">
    <property type="entry name" value="SRK"/>
    <property type="match status" value="1"/>
</dbReference>
<name>A0ABR0XH82_REHGL</name>
<dbReference type="Gene3D" id="2.90.10.10">
    <property type="entry name" value="Bulb-type lectin domain"/>
    <property type="match status" value="1"/>
</dbReference>
<dbReference type="InterPro" id="IPR001245">
    <property type="entry name" value="Ser-Thr/Tyr_kinase_cat_dom"/>
</dbReference>
<keyword evidence="17" id="KW-1185">Reference proteome</keyword>
<protein>
    <recommendedName>
        <fullName evidence="11">Receptor-like serine/threonine-protein kinase</fullName>
        <ecNumber evidence="11">2.7.11.1</ecNumber>
    </recommendedName>
</protein>
<evidence type="ECO:0000256" key="6">
    <source>
        <dbReference type="ARBA" id="ARBA00022741"/>
    </source>
</evidence>
<dbReference type="Gene3D" id="1.10.510.10">
    <property type="entry name" value="Transferase(Phosphotransferase) domain 1"/>
    <property type="match status" value="1"/>
</dbReference>
<evidence type="ECO:0000256" key="9">
    <source>
        <dbReference type="ARBA" id="ARBA00023157"/>
    </source>
</evidence>
<dbReference type="CDD" id="cd00028">
    <property type="entry name" value="B_lectin"/>
    <property type="match status" value="1"/>
</dbReference>
<keyword evidence="3 11" id="KW-0723">Serine/threonine-protein kinase</keyword>
<dbReference type="InterPro" id="IPR008271">
    <property type="entry name" value="Ser/Thr_kinase_AS"/>
</dbReference>
<sequence>MQPHKASSVTPLLLIFLHCLAAQVSSLDTLKQGDQLNSSSQLVSANRVFTLGFYTPQDTNNSYLAAWYTDGSYTPVWIGNREKPIPRNTNPILTIDNTGKLIITHGRGGESVEIYASESGRNLSATLLNTGNFVVTEMSSNGSAGEILWQSFDYPTDTLLPGMKLGVNHRTGRNWTLSSWFDESDPASGAFTLEWDPSVRRLLVRRRGVIYWTSGEMKDYYLENFRIKEFQNIIPPDAYNLNYNFSNVTSDGEEYFMYTLLKVPNWAPNNRKVISGWKLDYQGDLYDNDRPMIARPSLCYGYNTEGDAVYTGCERWEQPTCRNARQTFVLRSGGFRRVNGGVANSVYDRNSSLSLSDCRNICWNDCQCVAYMHGDGCEYWRGKNLEFEQSLDGSAIRQYVLDTAPSGKGWNEETCKDHPCCIEYNSAAYLGHGSVHSEGQAIAVKLLSRQSGQGLLEFKTELILISKLQHVNLVKLLGFCIHGDDKMIIYDYMHNKSLDFFLFSPSKREQLDWQKRFNIIEGTAQGLLYLHKYSRLKIIHRDLKPSNILLDENMNPKISDFGLARIFKQDACEANTNRRVGTYGYMAPEYAMQGIFSVKSDVYSFGVLVFEIVSGRKNNSFHEIEGPLSLVEYAWELWRKDSALELMDPTLRDSCVIDQLRRCIHIGLLCVENHAADRPTIEDVVLMLKNEMTNLPLPKSPAFITRNSVLEGVEKSTPEKLSANEFTLSELGGR</sequence>
<evidence type="ECO:0000256" key="11">
    <source>
        <dbReference type="PIRNR" id="PIRNR000641"/>
    </source>
</evidence>
<dbReference type="InterPro" id="IPR036426">
    <property type="entry name" value="Bulb-type_lectin_dom_sf"/>
</dbReference>
<dbReference type="InterPro" id="IPR000719">
    <property type="entry name" value="Prot_kinase_dom"/>
</dbReference>
<evidence type="ECO:0000259" key="13">
    <source>
        <dbReference type="PROSITE" id="PS50011"/>
    </source>
</evidence>
<evidence type="ECO:0000259" key="15">
    <source>
        <dbReference type="PROSITE" id="PS50948"/>
    </source>
</evidence>
<keyword evidence="8 11" id="KW-0067">ATP-binding</keyword>
<evidence type="ECO:0000256" key="3">
    <source>
        <dbReference type="ARBA" id="ARBA00022527"/>
    </source>
</evidence>
<keyword evidence="2" id="KW-0472">Membrane</keyword>
<dbReference type="EC" id="2.7.11.1" evidence="11"/>
<feature type="domain" description="Apple" evidence="15">
    <location>
        <begin position="321"/>
        <end position="404"/>
    </location>
</feature>
<keyword evidence="9" id="KW-1015">Disulfide bond</keyword>
<dbReference type="Gene3D" id="3.30.200.20">
    <property type="entry name" value="Phosphorylase Kinase, domain 1"/>
    <property type="match status" value="1"/>
</dbReference>
<dbReference type="PROSITE" id="PS50948">
    <property type="entry name" value="PAN"/>
    <property type="match status" value="1"/>
</dbReference>
<comment type="catalytic activity">
    <reaction evidence="11">
        <text>L-threonyl-[protein] + ATP = O-phospho-L-threonyl-[protein] + ADP + H(+)</text>
        <dbReference type="Rhea" id="RHEA:46608"/>
        <dbReference type="Rhea" id="RHEA-COMP:11060"/>
        <dbReference type="Rhea" id="RHEA-COMP:11605"/>
        <dbReference type="ChEBI" id="CHEBI:15378"/>
        <dbReference type="ChEBI" id="CHEBI:30013"/>
        <dbReference type="ChEBI" id="CHEBI:30616"/>
        <dbReference type="ChEBI" id="CHEBI:61977"/>
        <dbReference type="ChEBI" id="CHEBI:456216"/>
        <dbReference type="EC" id="2.7.11.1"/>
    </reaction>
</comment>
<dbReference type="PANTHER" id="PTHR27002">
    <property type="entry name" value="RECEPTOR-LIKE SERINE/THREONINE-PROTEIN KINASE SD1-8"/>
    <property type="match status" value="1"/>
</dbReference>